<comment type="caution">
    <text evidence="2">The sequence shown here is derived from an EMBL/GenBank/DDBJ whole genome shotgun (WGS) entry which is preliminary data.</text>
</comment>
<feature type="compositionally biased region" description="Polar residues" evidence="1">
    <location>
        <begin position="66"/>
        <end position="79"/>
    </location>
</feature>
<sequence>MMILVVWAHGARHPHQGQEGDCDGNANVESPKSSGNIGARDCDGKWLKALTRCKDERARGSKVESETSSSKPAEQNAQPPNSPKQDYIHVRIRRGILLQNLAGPCPAFPRRSFCFCANNNSSALFSSRFHLIPAPRTTSSI</sequence>
<feature type="compositionally biased region" description="Polar residues" evidence="1">
    <location>
        <begin position="27"/>
        <end position="36"/>
    </location>
</feature>
<name>A0A540NN20_MALBA</name>
<dbReference type="Proteomes" id="UP000315295">
    <property type="component" value="Unassembled WGS sequence"/>
</dbReference>
<organism evidence="2 3">
    <name type="scientific">Malus baccata</name>
    <name type="common">Siberian crab apple</name>
    <name type="synonym">Pyrus baccata</name>
    <dbReference type="NCBI Taxonomy" id="106549"/>
    <lineage>
        <taxon>Eukaryota</taxon>
        <taxon>Viridiplantae</taxon>
        <taxon>Streptophyta</taxon>
        <taxon>Embryophyta</taxon>
        <taxon>Tracheophyta</taxon>
        <taxon>Spermatophyta</taxon>
        <taxon>Magnoliopsida</taxon>
        <taxon>eudicotyledons</taxon>
        <taxon>Gunneridae</taxon>
        <taxon>Pentapetalae</taxon>
        <taxon>rosids</taxon>
        <taxon>fabids</taxon>
        <taxon>Rosales</taxon>
        <taxon>Rosaceae</taxon>
        <taxon>Amygdaloideae</taxon>
        <taxon>Maleae</taxon>
        <taxon>Malus</taxon>
    </lineage>
</organism>
<proteinExistence type="predicted"/>
<feature type="region of interest" description="Disordered" evidence="1">
    <location>
        <begin position="55"/>
        <end position="86"/>
    </location>
</feature>
<dbReference type="AlphaFoldDB" id="A0A540NN20"/>
<protein>
    <submittedName>
        <fullName evidence="2">Uncharacterized protein</fullName>
    </submittedName>
</protein>
<dbReference type="STRING" id="106549.A0A540NN20"/>
<evidence type="ECO:0000256" key="1">
    <source>
        <dbReference type="SAM" id="MobiDB-lite"/>
    </source>
</evidence>
<keyword evidence="3" id="KW-1185">Reference proteome</keyword>
<evidence type="ECO:0000313" key="3">
    <source>
        <dbReference type="Proteomes" id="UP000315295"/>
    </source>
</evidence>
<reference evidence="2 3" key="1">
    <citation type="journal article" date="2019" name="G3 (Bethesda)">
        <title>Sequencing of a Wild Apple (Malus baccata) Genome Unravels the Differences Between Cultivated and Wild Apple Species Regarding Disease Resistance and Cold Tolerance.</title>
        <authorList>
            <person name="Chen X."/>
        </authorList>
    </citation>
    <scope>NUCLEOTIDE SEQUENCE [LARGE SCALE GENOMIC DNA]</scope>
    <source>
        <strain evidence="3">cv. Shandingzi</strain>
        <tissue evidence="2">Leaves</tissue>
    </source>
</reference>
<evidence type="ECO:0000313" key="2">
    <source>
        <dbReference type="EMBL" id="TQE12432.1"/>
    </source>
</evidence>
<feature type="compositionally biased region" description="Basic and acidic residues" evidence="1">
    <location>
        <begin position="55"/>
        <end position="65"/>
    </location>
</feature>
<accession>A0A540NN20</accession>
<dbReference type="EMBL" id="VIEB01000020">
    <property type="protein sequence ID" value="TQE12432.1"/>
    <property type="molecule type" value="Genomic_DNA"/>
</dbReference>
<feature type="region of interest" description="Disordered" evidence="1">
    <location>
        <begin position="9"/>
        <end position="40"/>
    </location>
</feature>
<gene>
    <name evidence="2" type="ORF">C1H46_002085</name>
</gene>